<evidence type="ECO:0000256" key="3">
    <source>
        <dbReference type="ARBA" id="ARBA00012438"/>
    </source>
</evidence>
<dbReference type="CDD" id="cd00130">
    <property type="entry name" value="PAS"/>
    <property type="match status" value="1"/>
</dbReference>
<keyword evidence="7 16" id="KW-0812">Transmembrane</keyword>
<dbReference type="PROSITE" id="PS50109">
    <property type="entry name" value="HIS_KIN"/>
    <property type="match status" value="1"/>
</dbReference>
<evidence type="ECO:0000256" key="11">
    <source>
        <dbReference type="ARBA" id="ARBA00022989"/>
    </source>
</evidence>
<dbReference type="Pfam" id="PF13188">
    <property type="entry name" value="PAS_8"/>
    <property type="match status" value="1"/>
</dbReference>
<feature type="transmembrane region" description="Helical" evidence="16">
    <location>
        <begin position="92"/>
        <end position="116"/>
    </location>
</feature>
<keyword evidence="9" id="KW-0418">Kinase</keyword>
<dbReference type="InterPro" id="IPR003594">
    <property type="entry name" value="HATPase_dom"/>
</dbReference>
<dbReference type="Gene3D" id="3.30.565.10">
    <property type="entry name" value="Histidine kinase-like ATPase, C-terminal domain"/>
    <property type="match status" value="1"/>
</dbReference>
<evidence type="ECO:0000259" key="17">
    <source>
        <dbReference type="PROSITE" id="PS50109"/>
    </source>
</evidence>
<feature type="coiled-coil region" evidence="15">
    <location>
        <begin position="529"/>
        <end position="567"/>
    </location>
</feature>
<evidence type="ECO:0000256" key="9">
    <source>
        <dbReference type="ARBA" id="ARBA00022777"/>
    </source>
</evidence>
<organism evidence="22 23">
    <name type="scientific">Inhella inkyongensis</name>
    <dbReference type="NCBI Taxonomy" id="392593"/>
    <lineage>
        <taxon>Bacteria</taxon>
        <taxon>Pseudomonadati</taxon>
        <taxon>Pseudomonadota</taxon>
        <taxon>Betaproteobacteria</taxon>
        <taxon>Burkholderiales</taxon>
        <taxon>Sphaerotilaceae</taxon>
        <taxon>Inhella</taxon>
    </lineage>
</organism>
<keyword evidence="12" id="KW-0902">Two-component regulatory system</keyword>
<dbReference type="NCBIfam" id="TIGR00229">
    <property type="entry name" value="sensory_box"/>
    <property type="match status" value="1"/>
</dbReference>
<dbReference type="SMART" id="SM00448">
    <property type="entry name" value="REC"/>
    <property type="match status" value="1"/>
</dbReference>
<feature type="domain" description="PAC" evidence="20">
    <location>
        <begin position="647"/>
        <end position="699"/>
    </location>
</feature>
<dbReference type="InterPro" id="IPR035965">
    <property type="entry name" value="PAS-like_dom_sf"/>
</dbReference>
<dbReference type="InterPro" id="IPR005467">
    <property type="entry name" value="His_kinase_dom"/>
</dbReference>
<keyword evidence="13 16" id="KW-0472">Membrane</keyword>
<dbReference type="Pfam" id="PF00512">
    <property type="entry name" value="HisKA"/>
    <property type="match status" value="1"/>
</dbReference>
<dbReference type="InterPro" id="IPR004358">
    <property type="entry name" value="Sig_transdc_His_kin-like_C"/>
</dbReference>
<dbReference type="Pfam" id="PF08448">
    <property type="entry name" value="PAS_4"/>
    <property type="match status" value="1"/>
</dbReference>
<evidence type="ECO:0000256" key="12">
    <source>
        <dbReference type="ARBA" id="ARBA00023012"/>
    </source>
</evidence>
<evidence type="ECO:0000256" key="6">
    <source>
        <dbReference type="ARBA" id="ARBA00022679"/>
    </source>
</evidence>
<feature type="transmembrane region" description="Helical" evidence="16">
    <location>
        <begin position="20"/>
        <end position="45"/>
    </location>
</feature>
<comment type="caution">
    <text evidence="22">The sequence shown here is derived from an EMBL/GenBank/DDBJ whole genome shotgun (WGS) entry which is preliminary data.</text>
</comment>
<dbReference type="PROSITE" id="PS50112">
    <property type="entry name" value="PAS"/>
    <property type="match status" value="1"/>
</dbReference>
<feature type="transmembrane region" description="Helical" evidence="16">
    <location>
        <begin position="52"/>
        <end position="72"/>
    </location>
</feature>
<evidence type="ECO:0000259" key="21">
    <source>
        <dbReference type="PROSITE" id="PS50839"/>
    </source>
</evidence>
<dbReference type="Gene3D" id="3.30.450.350">
    <property type="entry name" value="CHASE domain"/>
    <property type="match status" value="1"/>
</dbReference>
<protein>
    <recommendedName>
        <fullName evidence="3">histidine kinase</fullName>
        <ecNumber evidence="3">2.7.13.3</ecNumber>
    </recommendedName>
</protein>
<dbReference type="CDD" id="cd00082">
    <property type="entry name" value="HisKA"/>
    <property type="match status" value="1"/>
</dbReference>
<dbReference type="InterPro" id="IPR042240">
    <property type="entry name" value="CHASE_sf"/>
</dbReference>
<dbReference type="GO" id="GO:0009927">
    <property type="term" value="F:histidine phosphotransfer kinase activity"/>
    <property type="evidence" value="ECO:0007669"/>
    <property type="project" value="TreeGrafter"/>
</dbReference>
<sequence>MAQPLPASTARPHWTPKTPAAWLALSAALALSYWAAGLVGLAAAVGPGGTTAIWPATGWALGALLLWGWRALPGLVLGSLITDSLSNPGQMAMAVQLSAASILQWCVIRAVLADWWPRMQASGGRFALRYVLVVCLGCLVATTVGNAVLLSFGKLSSSDWAYAWLTWWVGDSAGMLLITPLMLMALHPGVRAHCVLNQAYPVLAIGVGLSLSGSFLVGHVERDARLRAQASDLRSLAQAVENQMALGLSDLLRLGALHYRIQLSETEFAQSARAIRTEHSWLSSLAYLARVTPEQRAALEEKLGQNLSSVQPDGSLHNAPSQSSYWVPLRLDPLGGQEARVGVDEGSDPLRRPAIEAALRTGRPALTPVLSNLHYAQDEPLIVLAYAPVFEAPDAKSAAEPTGLVSASLQLRDLLQTALNQFDRWQQPLLLLSDDSQPAGLLYDGHTLQDLPASAAHTALQTWLGQANLTQTIAFGSHRWTLRTPAQSADLRPSAVQAISLAIGLAFTALLTAFLIARSRRDEALTRWREELELQVQQRTQELAGTNQELRHEVLERQRMADQLRESGAELGRQQAQLRALLDHIPDPVWMKDLQGQYILVNPALERFFNQASGSLLGRRSADILPPDQAVRDRELDASALLVPGPIETENEAVDSAGKRCVHTITRAAVRNAEGERIGVLGVARDITKRLEREQVLQRFRWLADSADQGFLIADLDHTVVYLNDTAKRWLADTDWDEDGAPRQLPQYWSAATLAQWQAEVLPQLRERGNWGGELALQGLPGAQPPALLSHFFLMRDEQGQARYVAQLMTDISERLRLEKELNEARLRAEGANRAKSAFLANMSHEIRTPLNAVLGYAQLLREETHLPEGSRQRVQSIYSAGSRLLRLINDVLDLSKIEAGALQLHAERIDLRREIEDSVQLLQERARSAELDLSTEIDLPDTLPVLLDRGKFGQVLVNLLGNAIKFTPAGGQVRLQASLVDGDQLDLRIQDNGPGIAAAELSKLFVPFAQGDSGLKRGGTGLGLSLSRSLLRAMGGELRLSSEAGQGTCAWIELPLQRVQAPDTPKRMRLKASELHLAPDSPCCVLVVEDDPDSRELLVALLQGLGCQVLAAEHGAQALERCAQQKPDLILSDMRMPVMDGVELRRRIAADEHLSDIPMVAVTASSLIHEREAFLDMGFADFIAKPYDFDQILLMLRAHAGAQLVPRAEVLASTQPAPMAPSAPVESVSPAASAGPLDWAQALSWAQAGQAVPLRAWAAELPPDETALREAMQAALARYDLQAVEALLQPRVQTQGE</sequence>
<dbReference type="EMBL" id="JACHHO010000001">
    <property type="protein sequence ID" value="MBB5204012.1"/>
    <property type="molecule type" value="Genomic_DNA"/>
</dbReference>
<evidence type="ECO:0000256" key="2">
    <source>
        <dbReference type="ARBA" id="ARBA00004651"/>
    </source>
</evidence>
<reference evidence="22 23" key="1">
    <citation type="submission" date="2020-08" db="EMBL/GenBank/DDBJ databases">
        <title>Genomic Encyclopedia of Type Strains, Phase IV (KMG-IV): sequencing the most valuable type-strain genomes for metagenomic binning, comparative biology and taxonomic classification.</title>
        <authorList>
            <person name="Goeker M."/>
        </authorList>
    </citation>
    <scope>NUCLEOTIDE SEQUENCE [LARGE SCALE GENOMIC DNA]</scope>
    <source>
        <strain evidence="22 23">DSM 23958</strain>
    </source>
</reference>
<dbReference type="CDD" id="cd17546">
    <property type="entry name" value="REC_hyHK_CKI1_RcsC-like"/>
    <property type="match status" value="1"/>
</dbReference>
<dbReference type="Proteomes" id="UP000554837">
    <property type="component" value="Unassembled WGS sequence"/>
</dbReference>
<dbReference type="InterPro" id="IPR013656">
    <property type="entry name" value="PAS_4"/>
</dbReference>
<feature type="domain" description="Response regulatory" evidence="18">
    <location>
        <begin position="1085"/>
        <end position="1201"/>
    </location>
</feature>
<dbReference type="PANTHER" id="PTHR43047">
    <property type="entry name" value="TWO-COMPONENT HISTIDINE PROTEIN KINASE"/>
    <property type="match status" value="1"/>
</dbReference>
<evidence type="ECO:0000256" key="4">
    <source>
        <dbReference type="ARBA" id="ARBA00022475"/>
    </source>
</evidence>
<dbReference type="InterPro" id="IPR000014">
    <property type="entry name" value="PAS"/>
</dbReference>
<comment type="subcellular location">
    <subcellularLocation>
        <location evidence="2">Cell membrane</location>
        <topology evidence="2">Multi-pass membrane protein</topology>
    </subcellularLocation>
</comment>
<proteinExistence type="predicted"/>
<feature type="domain" description="Histidine kinase" evidence="17">
    <location>
        <begin position="842"/>
        <end position="1059"/>
    </location>
</feature>
<dbReference type="PRINTS" id="PR00344">
    <property type="entry name" value="BCTRLSENSOR"/>
</dbReference>
<evidence type="ECO:0000256" key="10">
    <source>
        <dbReference type="ARBA" id="ARBA00022840"/>
    </source>
</evidence>
<feature type="domain" description="PAS" evidence="19">
    <location>
        <begin position="574"/>
        <end position="628"/>
    </location>
</feature>
<name>A0A840S399_9BURK</name>
<dbReference type="SUPFAM" id="SSF47384">
    <property type="entry name" value="Homodimeric domain of signal transducing histidine kinase"/>
    <property type="match status" value="1"/>
</dbReference>
<keyword evidence="15" id="KW-0175">Coiled coil</keyword>
<dbReference type="GO" id="GO:0000155">
    <property type="term" value="F:phosphorelay sensor kinase activity"/>
    <property type="evidence" value="ECO:0007669"/>
    <property type="project" value="InterPro"/>
</dbReference>
<dbReference type="SUPFAM" id="SSF55874">
    <property type="entry name" value="ATPase domain of HSP90 chaperone/DNA topoisomerase II/histidine kinase"/>
    <property type="match status" value="1"/>
</dbReference>
<feature type="transmembrane region" description="Helical" evidence="16">
    <location>
        <begin position="198"/>
        <end position="217"/>
    </location>
</feature>
<dbReference type="InterPro" id="IPR036097">
    <property type="entry name" value="HisK_dim/P_sf"/>
</dbReference>
<dbReference type="InterPro" id="IPR036890">
    <property type="entry name" value="HATPase_C_sf"/>
</dbReference>
<evidence type="ECO:0000256" key="8">
    <source>
        <dbReference type="ARBA" id="ARBA00022741"/>
    </source>
</evidence>
<dbReference type="SMART" id="SM00388">
    <property type="entry name" value="HisKA"/>
    <property type="match status" value="1"/>
</dbReference>
<feature type="domain" description="PAC" evidence="20">
    <location>
        <begin position="771"/>
        <end position="824"/>
    </location>
</feature>
<dbReference type="InterPro" id="IPR006189">
    <property type="entry name" value="CHASE_dom"/>
</dbReference>
<keyword evidence="8" id="KW-0547">Nucleotide-binding</keyword>
<dbReference type="InterPro" id="IPR003661">
    <property type="entry name" value="HisK_dim/P_dom"/>
</dbReference>
<comment type="catalytic activity">
    <reaction evidence="1">
        <text>ATP + protein L-histidine = ADP + protein N-phospho-L-histidine.</text>
        <dbReference type="EC" id="2.7.13.3"/>
    </reaction>
</comment>
<evidence type="ECO:0000259" key="19">
    <source>
        <dbReference type="PROSITE" id="PS50112"/>
    </source>
</evidence>
<feature type="domain" description="CHASE" evidence="21">
    <location>
        <begin position="282"/>
        <end position="422"/>
    </location>
</feature>
<dbReference type="SUPFAM" id="SSF52172">
    <property type="entry name" value="CheY-like"/>
    <property type="match status" value="1"/>
</dbReference>
<dbReference type="Pfam" id="PF02518">
    <property type="entry name" value="HATPase_c"/>
    <property type="match status" value="1"/>
</dbReference>
<evidence type="ECO:0000256" key="14">
    <source>
        <dbReference type="PROSITE-ProRule" id="PRU00169"/>
    </source>
</evidence>
<evidence type="ECO:0000259" key="18">
    <source>
        <dbReference type="PROSITE" id="PS50110"/>
    </source>
</evidence>
<dbReference type="SMART" id="SM00091">
    <property type="entry name" value="PAS"/>
    <property type="match status" value="2"/>
</dbReference>
<dbReference type="EC" id="2.7.13.3" evidence="3"/>
<dbReference type="PANTHER" id="PTHR43047:SF72">
    <property type="entry name" value="OSMOSENSING HISTIDINE PROTEIN KINASE SLN1"/>
    <property type="match status" value="1"/>
</dbReference>
<dbReference type="RefSeq" id="WP_138856984.1">
    <property type="nucleotide sequence ID" value="NZ_CP040709.1"/>
</dbReference>
<dbReference type="SMART" id="SM01079">
    <property type="entry name" value="CHASE"/>
    <property type="match status" value="1"/>
</dbReference>
<dbReference type="PROSITE" id="PS50113">
    <property type="entry name" value="PAC"/>
    <property type="match status" value="2"/>
</dbReference>
<dbReference type="InterPro" id="IPR011006">
    <property type="entry name" value="CheY-like_superfamily"/>
</dbReference>
<evidence type="ECO:0000256" key="15">
    <source>
        <dbReference type="SAM" id="Coils"/>
    </source>
</evidence>
<keyword evidence="23" id="KW-1185">Reference proteome</keyword>
<accession>A0A840S399</accession>
<dbReference type="Gene3D" id="3.30.450.20">
    <property type="entry name" value="PAS domain"/>
    <property type="match status" value="2"/>
</dbReference>
<dbReference type="PROSITE" id="PS50110">
    <property type="entry name" value="RESPONSE_REGULATORY"/>
    <property type="match status" value="1"/>
</dbReference>
<dbReference type="InterPro" id="IPR001789">
    <property type="entry name" value="Sig_transdc_resp-reg_receiver"/>
</dbReference>
<dbReference type="Pfam" id="PF05231">
    <property type="entry name" value="MASE1"/>
    <property type="match status" value="1"/>
</dbReference>
<dbReference type="Pfam" id="PF03924">
    <property type="entry name" value="CHASE"/>
    <property type="match status" value="1"/>
</dbReference>
<keyword evidence="5 14" id="KW-0597">Phosphoprotein</keyword>
<dbReference type="GO" id="GO:0005886">
    <property type="term" value="C:plasma membrane"/>
    <property type="evidence" value="ECO:0007669"/>
    <property type="project" value="UniProtKB-SubCell"/>
</dbReference>
<evidence type="ECO:0000313" key="22">
    <source>
        <dbReference type="EMBL" id="MBB5204012.1"/>
    </source>
</evidence>
<keyword evidence="4" id="KW-1003">Cell membrane</keyword>
<evidence type="ECO:0000313" key="23">
    <source>
        <dbReference type="Proteomes" id="UP000554837"/>
    </source>
</evidence>
<dbReference type="Gene3D" id="1.10.287.130">
    <property type="match status" value="1"/>
</dbReference>
<dbReference type="Gene3D" id="3.40.50.2300">
    <property type="match status" value="1"/>
</dbReference>
<dbReference type="GO" id="GO:0005524">
    <property type="term" value="F:ATP binding"/>
    <property type="evidence" value="ECO:0007669"/>
    <property type="project" value="UniProtKB-KW"/>
</dbReference>
<keyword evidence="11 16" id="KW-1133">Transmembrane helix</keyword>
<dbReference type="InterPro" id="IPR007895">
    <property type="entry name" value="MASE1"/>
</dbReference>
<gene>
    <name evidence="22" type="ORF">HNQ51_001305</name>
</gene>
<feature type="transmembrane region" description="Helical" evidence="16">
    <location>
        <begin position="128"/>
        <end position="152"/>
    </location>
</feature>
<evidence type="ECO:0000256" key="1">
    <source>
        <dbReference type="ARBA" id="ARBA00000085"/>
    </source>
</evidence>
<keyword evidence="10" id="KW-0067">ATP-binding</keyword>
<dbReference type="FunFam" id="1.10.287.130:FF:000038">
    <property type="entry name" value="Sensory transduction histidine kinase"/>
    <property type="match status" value="1"/>
</dbReference>
<feature type="transmembrane region" description="Helical" evidence="16">
    <location>
        <begin position="164"/>
        <end position="186"/>
    </location>
</feature>
<dbReference type="InterPro" id="IPR000700">
    <property type="entry name" value="PAS-assoc_C"/>
</dbReference>
<evidence type="ECO:0000256" key="5">
    <source>
        <dbReference type="ARBA" id="ARBA00022553"/>
    </source>
</evidence>
<dbReference type="PROSITE" id="PS50839">
    <property type="entry name" value="CHASE"/>
    <property type="match status" value="1"/>
</dbReference>
<evidence type="ECO:0000259" key="20">
    <source>
        <dbReference type="PROSITE" id="PS50113"/>
    </source>
</evidence>
<dbReference type="SMART" id="SM00387">
    <property type="entry name" value="HATPase_c"/>
    <property type="match status" value="1"/>
</dbReference>
<evidence type="ECO:0000256" key="13">
    <source>
        <dbReference type="ARBA" id="ARBA00023136"/>
    </source>
</evidence>
<dbReference type="SUPFAM" id="SSF55785">
    <property type="entry name" value="PYP-like sensor domain (PAS domain)"/>
    <property type="match status" value="2"/>
</dbReference>
<evidence type="ECO:0000256" key="7">
    <source>
        <dbReference type="ARBA" id="ARBA00022692"/>
    </source>
</evidence>
<dbReference type="Pfam" id="PF00072">
    <property type="entry name" value="Response_reg"/>
    <property type="match status" value="1"/>
</dbReference>
<feature type="modified residue" description="4-aspartylphosphate" evidence="14">
    <location>
        <position position="1134"/>
    </location>
</feature>
<evidence type="ECO:0000256" key="16">
    <source>
        <dbReference type="SAM" id="Phobius"/>
    </source>
</evidence>
<dbReference type="OrthoDB" id="9810730at2"/>
<keyword evidence="6" id="KW-0808">Transferase</keyword>